<keyword evidence="3" id="KW-0732">Signal</keyword>
<evidence type="ECO:0000259" key="4">
    <source>
        <dbReference type="PROSITE" id="PS51782"/>
    </source>
</evidence>
<dbReference type="InterPro" id="IPR018392">
    <property type="entry name" value="LysM"/>
</dbReference>
<evidence type="ECO:0000256" key="1">
    <source>
        <dbReference type="SAM" id="Coils"/>
    </source>
</evidence>
<feature type="region of interest" description="Disordered" evidence="2">
    <location>
        <begin position="74"/>
        <end position="104"/>
    </location>
</feature>
<feature type="region of interest" description="Disordered" evidence="2">
    <location>
        <begin position="239"/>
        <end position="268"/>
    </location>
</feature>
<dbReference type="EMBL" id="JAENIM010000047">
    <property type="protein sequence ID" value="MBK1792725.1"/>
    <property type="molecule type" value="Genomic_DNA"/>
</dbReference>
<feature type="chain" id="PRO_5035264852" evidence="3">
    <location>
        <begin position="22"/>
        <end position="330"/>
    </location>
</feature>
<feature type="coiled-coil region" evidence="1">
    <location>
        <begin position="25"/>
        <end position="59"/>
    </location>
</feature>
<organism evidence="5 6">
    <name type="scientific">Persicirhabdus sediminis</name>
    <dbReference type="NCBI Taxonomy" id="454144"/>
    <lineage>
        <taxon>Bacteria</taxon>
        <taxon>Pseudomonadati</taxon>
        <taxon>Verrucomicrobiota</taxon>
        <taxon>Verrucomicrobiia</taxon>
        <taxon>Verrucomicrobiales</taxon>
        <taxon>Verrucomicrobiaceae</taxon>
        <taxon>Persicirhabdus</taxon>
    </lineage>
</organism>
<dbReference type="InterPro" id="IPR036779">
    <property type="entry name" value="LysM_dom_sf"/>
</dbReference>
<dbReference type="AlphaFoldDB" id="A0A8J7MGW7"/>
<evidence type="ECO:0000256" key="3">
    <source>
        <dbReference type="SAM" id="SignalP"/>
    </source>
</evidence>
<feature type="compositionally biased region" description="Basic and acidic residues" evidence="2">
    <location>
        <begin position="85"/>
        <end position="97"/>
    </location>
</feature>
<proteinExistence type="predicted"/>
<dbReference type="PANTHER" id="PTHR33734">
    <property type="entry name" value="LYSM DOMAIN-CONTAINING GPI-ANCHORED PROTEIN 2"/>
    <property type="match status" value="1"/>
</dbReference>
<accession>A0A8J7MGW7</accession>
<feature type="domain" description="LysM" evidence="4">
    <location>
        <begin position="112"/>
        <end position="155"/>
    </location>
</feature>
<comment type="caution">
    <text evidence="5">The sequence shown here is derived from an EMBL/GenBank/DDBJ whole genome shotgun (WGS) entry which is preliminary data.</text>
</comment>
<dbReference type="RefSeq" id="WP_200312735.1">
    <property type="nucleotide sequence ID" value="NZ_JAENIM010000047.1"/>
</dbReference>
<evidence type="ECO:0000313" key="5">
    <source>
        <dbReference type="EMBL" id="MBK1792725.1"/>
    </source>
</evidence>
<feature type="region of interest" description="Disordered" evidence="2">
    <location>
        <begin position="156"/>
        <end position="194"/>
    </location>
</feature>
<feature type="compositionally biased region" description="Polar residues" evidence="2">
    <location>
        <begin position="160"/>
        <end position="171"/>
    </location>
</feature>
<feature type="compositionally biased region" description="Low complexity" evidence="2">
    <location>
        <begin position="241"/>
        <end position="268"/>
    </location>
</feature>
<dbReference type="GO" id="GO:0008932">
    <property type="term" value="F:lytic endotransglycosylase activity"/>
    <property type="evidence" value="ECO:0007669"/>
    <property type="project" value="TreeGrafter"/>
</dbReference>
<dbReference type="Proteomes" id="UP000624703">
    <property type="component" value="Unassembled WGS sequence"/>
</dbReference>
<feature type="signal peptide" evidence="3">
    <location>
        <begin position="1"/>
        <end position="21"/>
    </location>
</feature>
<dbReference type="SUPFAM" id="SSF54106">
    <property type="entry name" value="LysM domain"/>
    <property type="match status" value="2"/>
</dbReference>
<dbReference type="PANTHER" id="PTHR33734:SF22">
    <property type="entry name" value="MEMBRANE-BOUND LYTIC MUREIN TRANSGLYCOSYLASE D"/>
    <property type="match status" value="1"/>
</dbReference>
<sequence length="330" mass="34312">MKATALLTTITLACLSPFALGASELENLRAICAEQERQIQHLEKENESLNDLVAKLKANKSAAVKPIGEQAAKSVPANASQMVSQEKKAPTEAKPEAAKPAPAVKAAPAKGETYTVVSGDSLYKIANSKGVSVAAIMEASQLSSTKLDIGQELTIPPASGVQSDPTTSQISVPVLKTPGKSPSPKPSADSAHTAGTYVVKPGDTFYSIGKAHGVSTKALMAANPTVKPSNMRVGQKLKLVSAGSSSSSQPATSKAPAPTSIAPASEPEAQVAKVSQQAKVRPINIDRPMTFEEFARKHGVSTDQLNALNKLTLSKNQVLAEGSELYVPVK</sequence>
<dbReference type="CDD" id="cd00118">
    <property type="entry name" value="LysM"/>
    <property type="match status" value="2"/>
</dbReference>
<dbReference type="Pfam" id="PF01476">
    <property type="entry name" value="LysM"/>
    <property type="match status" value="2"/>
</dbReference>
<keyword evidence="6" id="KW-1185">Reference proteome</keyword>
<dbReference type="SMART" id="SM00257">
    <property type="entry name" value="LysM"/>
    <property type="match status" value="3"/>
</dbReference>
<evidence type="ECO:0000313" key="6">
    <source>
        <dbReference type="Proteomes" id="UP000624703"/>
    </source>
</evidence>
<keyword evidence="1" id="KW-0175">Coiled coil</keyword>
<protein>
    <submittedName>
        <fullName evidence="5">LysM peptidoglycan-binding domain-containing protein</fullName>
    </submittedName>
</protein>
<evidence type="ECO:0000256" key="2">
    <source>
        <dbReference type="SAM" id="MobiDB-lite"/>
    </source>
</evidence>
<name>A0A8J7MGW7_9BACT</name>
<dbReference type="Gene3D" id="3.10.350.10">
    <property type="entry name" value="LysM domain"/>
    <property type="match status" value="2"/>
</dbReference>
<gene>
    <name evidence="5" type="ORF">JIN82_16295</name>
</gene>
<dbReference type="PROSITE" id="PS51782">
    <property type="entry name" value="LYSM"/>
    <property type="match status" value="2"/>
</dbReference>
<feature type="domain" description="LysM" evidence="4">
    <location>
        <begin position="195"/>
        <end position="239"/>
    </location>
</feature>
<reference evidence="5" key="1">
    <citation type="submission" date="2021-01" db="EMBL/GenBank/DDBJ databases">
        <title>Modified the classification status of verrucomicrobia.</title>
        <authorList>
            <person name="Feng X."/>
        </authorList>
    </citation>
    <scope>NUCLEOTIDE SEQUENCE</scope>
    <source>
        <strain evidence="5">_KCTC 22039</strain>
    </source>
</reference>